<feature type="transmembrane region" description="Helical" evidence="6">
    <location>
        <begin position="165"/>
        <end position="185"/>
    </location>
</feature>
<dbReference type="OMA" id="NMVACIF"/>
<feature type="transmembrane region" description="Helical" evidence="6">
    <location>
        <begin position="137"/>
        <end position="159"/>
    </location>
</feature>
<keyword evidence="8" id="KW-1185">Reference proteome</keyword>
<dbReference type="Proteomes" id="UP000008837">
    <property type="component" value="Unassembled WGS sequence"/>
</dbReference>
<evidence type="ECO:0000256" key="4">
    <source>
        <dbReference type="ARBA" id="ARBA00023136"/>
    </source>
</evidence>
<dbReference type="VEuPathDB" id="FungiDB:MGL_2908"/>
<evidence type="ECO:0000256" key="1">
    <source>
        <dbReference type="ARBA" id="ARBA00004141"/>
    </source>
</evidence>
<feature type="transmembrane region" description="Helical" evidence="6">
    <location>
        <begin position="197"/>
        <end position="220"/>
    </location>
</feature>
<accession>A8Q6B2</accession>
<dbReference type="InParanoid" id="A8Q6B2"/>
<evidence type="ECO:0000256" key="2">
    <source>
        <dbReference type="ARBA" id="ARBA00022692"/>
    </source>
</evidence>
<reference evidence="7 8" key="1">
    <citation type="journal article" date="2007" name="Proc. Natl. Acad. Sci. U.S.A.">
        <title>Dandruff-associated Malassezia genomes reveal convergent and divergent virulence traits shared with plant and human fungal pathogens.</title>
        <authorList>
            <person name="Xu J."/>
            <person name="Saunders C.W."/>
            <person name="Hu P."/>
            <person name="Grant R.A."/>
            <person name="Boekhout T."/>
            <person name="Kuramae E.E."/>
            <person name="Kronstad J.W."/>
            <person name="Deangelis Y.M."/>
            <person name="Reeder N.L."/>
            <person name="Johnstone K.R."/>
            <person name="Leland M."/>
            <person name="Fieno A.M."/>
            <person name="Begley W.M."/>
            <person name="Sun Y."/>
            <person name="Lacey M.P."/>
            <person name="Chaudhary T."/>
            <person name="Keough T."/>
            <person name="Chu L."/>
            <person name="Sears R."/>
            <person name="Yuan B."/>
            <person name="Dawson T.L.Jr."/>
        </authorList>
    </citation>
    <scope>NUCLEOTIDE SEQUENCE [LARGE SCALE GENOMIC DNA]</scope>
    <source>
        <strain evidence="8">ATCC MYA-4612 / CBS 7966</strain>
    </source>
</reference>
<dbReference type="EMBL" id="AAYY01000010">
    <property type="protein sequence ID" value="EDP42708.1"/>
    <property type="molecule type" value="Genomic_DNA"/>
</dbReference>
<organism evidence="7 8">
    <name type="scientific">Malassezia globosa (strain ATCC MYA-4612 / CBS 7966)</name>
    <name type="common">Dandruff-associated fungus</name>
    <dbReference type="NCBI Taxonomy" id="425265"/>
    <lineage>
        <taxon>Eukaryota</taxon>
        <taxon>Fungi</taxon>
        <taxon>Dikarya</taxon>
        <taxon>Basidiomycota</taxon>
        <taxon>Ustilaginomycotina</taxon>
        <taxon>Malasseziomycetes</taxon>
        <taxon>Malasseziales</taxon>
        <taxon>Malasseziaceae</taxon>
        <taxon>Malassezia</taxon>
    </lineage>
</organism>
<keyword evidence="2 6" id="KW-0812">Transmembrane</keyword>
<feature type="region of interest" description="Disordered" evidence="5">
    <location>
        <begin position="1"/>
        <end position="40"/>
    </location>
</feature>
<evidence type="ECO:0000256" key="6">
    <source>
        <dbReference type="SAM" id="Phobius"/>
    </source>
</evidence>
<protein>
    <recommendedName>
        <fullName evidence="9">Secretory carrier membrane protein</fullName>
    </recommendedName>
</protein>
<dbReference type="GO" id="GO:0032588">
    <property type="term" value="C:trans-Golgi network membrane"/>
    <property type="evidence" value="ECO:0007669"/>
    <property type="project" value="TreeGrafter"/>
</dbReference>
<evidence type="ECO:0000313" key="7">
    <source>
        <dbReference type="EMBL" id="EDP42708.1"/>
    </source>
</evidence>
<comment type="caution">
    <text evidence="7">The sequence shown here is derived from an EMBL/GenBank/DDBJ whole genome shotgun (WGS) entry which is preliminary data.</text>
</comment>
<name>A8Q6B2_MALGO</name>
<evidence type="ECO:0008006" key="9">
    <source>
        <dbReference type="Google" id="ProtNLM"/>
    </source>
</evidence>
<dbReference type="PANTHER" id="PTHR10687">
    <property type="entry name" value="SECRETORY CARRIER-ASSOCIATED MEMBRANE PROTEIN SCAMP"/>
    <property type="match status" value="1"/>
</dbReference>
<dbReference type="KEGG" id="mgl:MGL_2908"/>
<dbReference type="GO" id="GO:0055038">
    <property type="term" value="C:recycling endosome membrane"/>
    <property type="evidence" value="ECO:0007669"/>
    <property type="project" value="TreeGrafter"/>
</dbReference>
<dbReference type="PANTHER" id="PTHR10687:SF90">
    <property type="entry name" value="SECRETORY CARRIER MEMBRANE PROTEIN"/>
    <property type="match status" value="1"/>
</dbReference>
<proteinExistence type="predicted"/>
<dbReference type="GO" id="GO:0015031">
    <property type="term" value="P:protein transport"/>
    <property type="evidence" value="ECO:0007669"/>
    <property type="project" value="InterPro"/>
</dbReference>
<dbReference type="OrthoDB" id="242866at2759"/>
<keyword evidence="3 6" id="KW-1133">Transmembrane helix</keyword>
<evidence type="ECO:0000313" key="8">
    <source>
        <dbReference type="Proteomes" id="UP000008837"/>
    </source>
</evidence>
<dbReference type="InterPro" id="IPR007273">
    <property type="entry name" value="SCAMP"/>
</dbReference>
<sequence length="300" mass="34370">MARQAQVPGGADPFDDPSIKSAVMGGDVDDLESNPFETTSLKRGDSVYSARVDLDEQEEIYPTSTHGTAPATTMRMDDLERREREIEERERELDARTERMRQFGRNNWPPFYPIVYQDIAGEIPPDSQWIMKDVYHLWLLLAATLVWNFVTCLLLLILQGKISDLVMSIIYMVGVGGASFFLWFRPLYYGLMKEHSLFYYVYFLFCGCHLLFSLYAFIGVWATGCAGALMTIRLLANSHWVTGAFSLVSTLGFFAQGVGHLWYYRIIWRHNHEKGHTFDQAKAELASHGMRAYFLNSARI</sequence>
<dbReference type="RefSeq" id="XP_001729922.1">
    <property type="nucleotide sequence ID" value="XM_001729870.1"/>
</dbReference>
<feature type="transmembrane region" description="Helical" evidence="6">
    <location>
        <begin position="240"/>
        <end position="264"/>
    </location>
</feature>
<keyword evidence="4 6" id="KW-0472">Membrane</keyword>
<comment type="subcellular location">
    <subcellularLocation>
        <location evidence="1">Membrane</location>
        <topology evidence="1">Multi-pass membrane protein</topology>
    </subcellularLocation>
</comment>
<dbReference type="AlphaFoldDB" id="A8Q6B2"/>
<gene>
    <name evidence="7" type="ORF">MGL_2908</name>
</gene>
<dbReference type="Pfam" id="PF04144">
    <property type="entry name" value="SCAMP"/>
    <property type="match status" value="1"/>
</dbReference>
<evidence type="ECO:0000256" key="5">
    <source>
        <dbReference type="SAM" id="MobiDB-lite"/>
    </source>
</evidence>
<evidence type="ECO:0000256" key="3">
    <source>
        <dbReference type="ARBA" id="ARBA00022989"/>
    </source>
</evidence>
<dbReference type="GeneID" id="5854229"/>